<evidence type="ECO:0000313" key="4">
    <source>
        <dbReference type="Proteomes" id="UP001488838"/>
    </source>
</evidence>
<evidence type="ECO:0000256" key="1">
    <source>
        <dbReference type="SAM" id="Coils"/>
    </source>
</evidence>
<feature type="compositionally biased region" description="Basic residues" evidence="2">
    <location>
        <begin position="102"/>
        <end position="111"/>
    </location>
</feature>
<proteinExistence type="predicted"/>
<feature type="region of interest" description="Disordered" evidence="2">
    <location>
        <begin position="98"/>
        <end position="119"/>
    </location>
</feature>
<evidence type="ECO:0000256" key="2">
    <source>
        <dbReference type="SAM" id="MobiDB-lite"/>
    </source>
</evidence>
<keyword evidence="4" id="KW-1185">Reference proteome</keyword>
<organism evidence="3 4">
    <name type="scientific">Myodes glareolus</name>
    <name type="common">Bank vole</name>
    <name type="synonym">Clethrionomys glareolus</name>
    <dbReference type="NCBI Taxonomy" id="447135"/>
    <lineage>
        <taxon>Eukaryota</taxon>
        <taxon>Metazoa</taxon>
        <taxon>Chordata</taxon>
        <taxon>Craniata</taxon>
        <taxon>Vertebrata</taxon>
        <taxon>Euteleostomi</taxon>
        <taxon>Mammalia</taxon>
        <taxon>Eutheria</taxon>
        <taxon>Euarchontoglires</taxon>
        <taxon>Glires</taxon>
        <taxon>Rodentia</taxon>
        <taxon>Myomorpha</taxon>
        <taxon>Muroidea</taxon>
        <taxon>Cricetidae</taxon>
        <taxon>Arvicolinae</taxon>
        <taxon>Myodes</taxon>
    </lineage>
</organism>
<evidence type="ECO:0000313" key="3">
    <source>
        <dbReference type="EMBL" id="KAK7805943.1"/>
    </source>
</evidence>
<feature type="non-terminal residue" evidence="3">
    <location>
        <position position="1"/>
    </location>
</feature>
<reference evidence="3 4" key="1">
    <citation type="journal article" date="2023" name="bioRxiv">
        <title>Conserved and derived expression patterns and positive selection on dental genes reveal complex evolutionary context of ever-growing rodent molars.</title>
        <authorList>
            <person name="Calamari Z.T."/>
            <person name="Song A."/>
            <person name="Cohen E."/>
            <person name="Akter M."/>
            <person name="Roy R.D."/>
            <person name="Hallikas O."/>
            <person name="Christensen M.M."/>
            <person name="Li P."/>
            <person name="Marangoni P."/>
            <person name="Jernvall J."/>
            <person name="Klein O.D."/>
        </authorList>
    </citation>
    <scope>NUCLEOTIDE SEQUENCE [LARGE SCALE GENOMIC DNA]</scope>
    <source>
        <strain evidence="3">V071</strain>
    </source>
</reference>
<protein>
    <recommendedName>
        <fullName evidence="5">UBC core domain-containing protein</fullName>
    </recommendedName>
</protein>
<name>A0AAW0HV19_MYOGA</name>
<evidence type="ECO:0008006" key="5">
    <source>
        <dbReference type="Google" id="ProtNLM"/>
    </source>
</evidence>
<dbReference type="Proteomes" id="UP001488838">
    <property type="component" value="Unassembled WGS sequence"/>
</dbReference>
<accession>A0AAW0HV19</accession>
<keyword evidence="1" id="KW-0175">Coiled coil</keyword>
<comment type="caution">
    <text evidence="3">The sequence shown here is derived from an EMBL/GenBank/DDBJ whole genome shotgun (WGS) entry which is preliminary data.</text>
</comment>
<feature type="coiled-coil region" evidence="1">
    <location>
        <begin position="659"/>
        <end position="703"/>
    </location>
</feature>
<dbReference type="AlphaFoldDB" id="A0AAW0HV19"/>
<sequence>YTVGGELHFLQIGGTCDDIDEADILVDGSLSKGIEPSLEGSRPLSNPSSPGISGVDLLVDQPFTLEILTSLVELTRFETLTPRFSATVPPCWVEVQQEQQQRRHPQHLHQQHHGDAAQHTRTWKLQTDSNSWDEHVFELVLPKACMVGHVDFKFVLNSNITSVPQIQVTLLKNKAPGLGKANETAVDRQITFPLSPALNIEVEQNGNPSLVDMNEEMQHMDVEESQCLRLCPFLEDHKEDILCGPVWLASGLDLSGHAGMLTLTSPKLVKGMAGGKYRSFLIHVKAVNERGADEMCSGGMRPVVRLPSLKHQGHKGYSLASLLAKVAAGKEKSSNVKNENAGSTRKSENLRGCDLLQEVSVTIRRFKKTSISKERVQRCAMLQFSEFHEKLLNTLCRRSDDGQVTEHAQSLVLDALCWLAGVHSNGPGSSKEGNECLLSKTRKCLSDIVRVCFFEAGRSIAHKCARFLALCISNGKCDPCQPGFGSVLLKALLDNMCFLPAAATGGSVYWYFVLLNYVKDEDLAGCSTACAALLTAVYGLYSSPFDPVLFDLEMSGSSCKNVYNSSIGVQSDEIDLSDVLSGNGKVSSCTAAEGSFTSLTGLLEVEPLHFTCVSTSDGTRIERDDAMSSFGVTPAVGGLSSGTVGEASTALSSAAQVALQSLSHAMASAEQQLQVLQEKQQQLLKLQQQKAKLEAKLHQTTAAAAAAASAASAAGPVHNSVPSNPVAAPGFFIHPSDVIPPTPKTTPLFMTPPLTPPNEAVSVVINAELAQLFPGSVIDPPAVNLAAHNKNSNKSRMNPLGSGLALAISHASHFLQPPPHQSIIIERMHSGARRFVTLDFGRPILLTDVLIPTCGDLASLSIDIWTLGEEVDGRRLVVATDISTHSLILHDLIPPPVCRFMKITVIGRYGSTNARAKIPLGFYYGHTYILPWESELKLMHDPLRGEGESANQPEIDQHLAMMVALQEDIQCRYNLACHRLEALLQSIDLPPLNSANNAQYFLRKPDKAVEEDSRVFSAYQDCIQLQLQLNLAHNAVQRLRVAIGASRKTLSETSLPEDLIQTSSTEQLRTIVRYLLDTLLSLLHSSNGHSVPAVLQSTFHAQACEELFKHLCISGTPKIRLHTGLLLVQLCGGVLDIPMISWVVMLVSRLLDYVATVEDEAAAAKKPLNGKERERFLTGTRSL</sequence>
<gene>
    <name evidence="3" type="ORF">U0070_003809</name>
</gene>
<dbReference type="EMBL" id="JBBHLL010000321">
    <property type="protein sequence ID" value="KAK7805943.1"/>
    <property type="molecule type" value="Genomic_DNA"/>
</dbReference>